<dbReference type="InterPro" id="IPR031107">
    <property type="entry name" value="Small_HSP"/>
</dbReference>
<evidence type="ECO:0000256" key="3">
    <source>
        <dbReference type="SAM" id="MobiDB-lite"/>
    </source>
</evidence>
<dbReference type="Pfam" id="PF00011">
    <property type="entry name" value="HSP20"/>
    <property type="match status" value="1"/>
</dbReference>
<dbReference type="SUPFAM" id="SSF49764">
    <property type="entry name" value="HSP20-like chaperones"/>
    <property type="match status" value="1"/>
</dbReference>
<feature type="domain" description="SHSP" evidence="4">
    <location>
        <begin position="32"/>
        <end position="144"/>
    </location>
</feature>
<dbReference type="PROSITE" id="PS01031">
    <property type="entry name" value="SHSP"/>
    <property type="match status" value="1"/>
</dbReference>
<dbReference type="RefSeq" id="WP_274234601.1">
    <property type="nucleotide sequence ID" value="NZ_BAABHQ010000004.1"/>
</dbReference>
<organism evidence="5 6">
    <name type="scientific">Actinomycetospora straminea</name>
    <dbReference type="NCBI Taxonomy" id="663607"/>
    <lineage>
        <taxon>Bacteria</taxon>
        <taxon>Bacillati</taxon>
        <taxon>Actinomycetota</taxon>
        <taxon>Actinomycetes</taxon>
        <taxon>Pseudonocardiales</taxon>
        <taxon>Pseudonocardiaceae</taxon>
        <taxon>Actinomycetospora</taxon>
    </lineage>
</organism>
<evidence type="ECO:0000256" key="2">
    <source>
        <dbReference type="RuleBase" id="RU003616"/>
    </source>
</evidence>
<reference evidence="6" key="1">
    <citation type="journal article" date="2019" name="Int. J. Syst. Evol. Microbiol.">
        <title>The Global Catalogue of Microorganisms (GCM) 10K type strain sequencing project: providing services to taxonomists for standard genome sequencing and annotation.</title>
        <authorList>
            <consortium name="The Broad Institute Genomics Platform"/>
            <consortium name="The Broad Institute Genome Sequencing Center for Infectious Disease"/>
            <person name="Wu L."/>
            <person name="Ma J."/>
        </authorList>
    </citation>
    <scope>NUCLEOTIDE SEQUENCE [LARGE SCALE GENOMIC DNA]</scope>
    <source>
        <strain evidence="6">JCM 17983</strain>
    </source>
</reference>
<dbReference type="Proteomes" id="UP001500457">
    <property type="component" value="Unassembled WGS sequence"/>
</dbReference>
<proteinExistence type="inferred from homology"/>
<feature type="region of interest" description="Disordered" evidence="3">
    <location>
        <begin position="139"/>
        <end position="172"/>
    </location>
</feature>
<evidence type="ECO:0000313" key="5">
    <source>
        <dbReference type="EMBL" id="GAA4870039.1"/>
    </source>
</evidence>
<gene>
    <name evidence="5" type="ORF">GCM10023203_18980</name>
</gene>
<dbReference type="InterPro" id="IPR008978">
    <property type="entry name" value="HSP20-like_chaperone"/>
</dbReference>
<dbReference type="PANTHER" id="PTHR11527">
    <property type="entry name" value="HEAT-SHOCK PROTEIN 20 FAMILY MEMBER"/>
    <property type="match status" value="1"/>
</dbReference>
<dbReference type="EMBL" id="BAABHQ010000004">
    <property type="protein sequence ID" value="GAA4870039.1"/>
    <property type="molecule type" value="Genomic_DNA"/>
</dbReference>
<name>A0ABP9E847_9PSEU</name>
<sequence>MSTLIPWGPRFVDPFALTDALFRRPAAPRSGRGTAWYAPTTDVVREGDDAVVRLELPGVDVAKDVTVEVDGDRLTVRGERRDEQTGEGFRQSRYGSFRRTFTLPAHVDGDAVSASYDAGVLTVRVAGAHASVEAGARRIAIDGAPAPESGEAGESTESVEPREGESGESQAA</sequence>
<keyword evidence="6" id="KW-1185">Reference proteome</keyword>
<dbReference type="Gene3D" id="2.60.40.790">
    <property type="match status" value="1"/>
</dbReference>
<evidence type="ECO:0000256" key="1">
    <source>
        <dbReference type="PROSITE-ProRule" id="PRU00285"/>
    </source>
</evidence>
<dbReference type="InterPro" id="IPR002068">
    <property type="entry name" value="A-crystallin/Hsp20_dom"/>
</dbReference>
<protein>
    <submittedName>
        <fullName evidence="5">Hsp20/alpha crystallin family protein</fullName>
    </submittedName>
</protein>
<evidence type="ECO:0000313" key="6">
    <source>
        <dbReference type="Proteomes" id="UP001500457"/>
    </source>
</evidence>
<comment type="similarity">
    <text evidence="1 2">Belongs to the small heat shock protein (HSP20) family.</text>
</comment>
<evidence type="ECO:0000259" key="4">
    <source>
        <dbReference type="PROSITE" id="PS01031"/>
    </source>
</evidence>
<accession>A0ABP9E847</accession>
<comment type="caution">
    <text evidence="5">The sequence shown here is derived from an EMBL/GenBank/DDBJ whole genome shotgun (WGS) entry which is preliminary data.</text>
</comment>
<dbReference type="CDD" id="cd06464">
    <property type="entry name" value="ACD_sHsps-like"/>
    <property type="match status" value="1"/>
</dbReference>